<feature type="coiled-coil region" evidence="1">
    <location>
        <begin position="12"/>
        <end position="39"/>
    </location>
</feature>
<keyword evidence="3" id="KW-1185">Reference proteome</keyword>
<gene>
    <name evidence="2" type="ORF">I7822_05630</name>
</gene>
<name>A0ABS3MZ58_9BACI</name>
<reference evidence="2 3" key="1">
    <citation type="submission" date="2021-03" db="EMBL/GenBank/DDBJ databases">
        <title>Whole genome sequence of Metabacillus bambusae BG109.</title>
        <authorList>
            <person name="Jeong J.W."/>
        </authorList>
    </citation>
    <scope>NUCLEOTIDE SEQUENCE [LARGE SCALE GENOMIC DNA]</scope>
    <source>
        <strain evidence="2 3">BG109</strain>
    </source>
</reference>
<keyword evidence="1" id="KW-0175">Coiled coil</keyword>
<proteinExistence type="predicted"/>
<dbReference type="EMBL" id="JAGDEL010000003">
    <property type="protein sequence ID" value="MBO1511159.1"/>
    <property type="molecule type" value="Genomic_DNA"/>
</dbReference>
<evidence type="ECO:0000256" key="1">
    <source>
        <dbReference type="SAM" id="Coils"/>
    </source>
</evidence>
<accession>A0ABS3MZ58</accession>
<comment type="caution">
    <text evidence="2">The sequence shown here is derived from an EMBL/GenBank/DDBJ whole genome shotgun (WGS) entry which is preliminary data.</text>
</comment>
<evidence type="ECO:0000313" key="3">
    <source>
        <dbReference type="Proteomes" id="UP000663981"/>
    </source>
</evidence>
<sequence length="51" mass="6124">MDQNLMKTIKQIVKMSEGLDELIKELRRLKETTEDVSLKDRMKKKEVEKVF</sequence>
<organism evidence="2 3">
    <name type="scientific">Metabacillus bambusae</name>
    <dbReference type="NCBI Taxonomy" id="2795218"/>
    <lineage>
        <taxon>Bacteria</taxon>
        <taxon>Bacillati</taxon>
        <taxon>Bacillota</taxon>
        <taxon>Bacilli</taxon>
        <taxon>Bacillales</taxon>
        <taxon>Bacillaceae</taxon>
        <taxon>Metabacillus</taxon>
    </lineage>
</organism>
<protein>
    <submittedName>
        <fullName evidence="2">Uncharacterized protein</fullName>
    </submittedName>
</protein>
<dbReference type="Proteomes" id="UP000663981">
    <property type="component" value="Unassembled WGS sequence"/>
</dbReference>
<dbReference type="RefSeq" id="WP_207975915.1">
    <property type="nucleotide sequence ID" value="NZ_JAGDEL010000003.1"/>
</dbReference>
<evidence type="ECO:0000313" key="2">
    <source>
        <dbReference type="EMBL" id="MBO1511159.1"/>
    </source>
</evidence>